<dbReference type="EMBL" id="BQKY01000001">
    <property type="protein sequence ID" value="GJN87407.1"/>
    <property type="molecule type" value="Genomic_DNA"/>
</dbReference>
<dbReference type="PANTHER" id="PTHR13166">
    <property type="entry name" value="PROTEIN C6ORF149"/>
    <property type="match status" value="1"/>
</dbReference>
<accession>A0AAV5GDJ2</accession>
<organism evidence="3 4">
    <name type="scientific">Rhodotorula paludigena</name>
    <dbReference type="NCBI Taxonomy" id="86838"/>
    <lineage>
        <taxon>Eukaryota</taxon>
        <taxon>Fungi</taxon>
        <taxon>Dikarya</taxon>
        <taxon>Basidiomycota</taxon>
        <taxon>Pucciniomycotina</taxon>
        <taxon>Microbotryomycetes</taxon>
        <taxon>Sporidiobolales</taxon>
        <taxon>Sporidiobolaceae</taxon>
        <taxon>Rhodotorula</taxon>
    </lineage>
</organism>
<proteinExistence type="predicted"/>
<evidence type="ECO:0000313" key="3">
    <source>
        <dbReference type="EMBL" id="GJN87407.1"/>
    </source>
</evidence>
<feature type="region of interest" description="Disordered" evidence="1">
    <location>
        <begin position="79"/>
        <end position="115"/>
    </location>
</feature>
<dbReference type="PANTHER" id="PTHR13166:SF7">
    <property type="entry name" value="LYR MOTIF-CONTAINING PROTEIN 4"/>
    <property type="match status" value="1"/>
</dbReference>
<dbReference type="AlphaFoldDB" id="A0AAV5GDJ2"/>
<dbReference type="InterPro" id="IPR051522">
    <property type="entry name" value="ISC_assembly_LYR"/>
</dbReference>
<gene>
    <name evidence="3" type="ORF">Rhopal_000356-T1</name>
</gene>
<reference evidence="3 4" key="1">
    <citation type="submission" date="2021-12" db="EMBL/GenBank/DDBJ databases">
        <title>High titer production of polyol ester of fatty acids by Rhodotorula paludigena BS15 towards product separation-free biomass refinery.</title>
        <authorList>
            <person name="Mano J."/>
            <person name="Ono H."/>
            <person name="Tanaka T."/>
            <person name="Naito K."/>
            <person name="Sushida H."/>
            <person name="Ike M."/>
            <person name="Tokuyasu K."/>
            <person name="Kitaoka M."/>
        </authorList>
    </citation>
    <scope>NUCLEOTIDE SEQUENCE [LARGE SCALE GENOMIC DNA]</scope>
    <source>
        <strain evidence="3 4">BS15</strain>
    </source>
</reference>
<evidence type="ECO:0000256" key="1">
    <source>
        <dbReference type="SAM" id="MobiDB-lite"/>
    </source>
</evidence>
<keyword evidence="4" id="KW-1185">Reference proteome</keyword>
<protein>
    <recommendedName>
        <fullName evidence="2">Complex 1 LYR protein domain-containing protein</fullName>
    </recommendedName>
</protein>
<dbReference type="GO" id="GO:0016226">
    <property type="term" value="P:iron-sulfur cluster assembly"/>
    <property type="evidence" value="ECO:0007669"/>
    <property type="project" value="TreeGrafter"/>
</dbReference>
<sequence>MSRTHVQALAHLPRQLKVSPSTPLTRTHLLALYKEQLRIAHSFSSYNFKQYFLRRTREKFRTELPQLLDAAYAAPSASSSASSTASSSAPQASTSKAPSVDIQGGAEPSGRTPEDRLRAWYTDALSELAVMARAAIVNGMYEAPKLVVEGRGRVMAVGGGGAGAEASSGLMGLRRGLGDHNAAGLGQGGAIRG</sequence>
<feature type="compositionally biased region" description="Low complexity" evidence="1">
    <location>
        <begin position="79"/>
        <end position="99"/>
    </location>
</feature>
<feature type="domain" description="Complex 1 LYR protein" evidence="2">
    <location>
        <begin position="30"/>
        <end position="61"/>
    </location>
</feature>
<dbReference type="GO" id="GO:1990221">
    <property type="term" value="C:L-cysteine desulfurase complex"/>
    <property type="evidence" value="ECO:0007669"/>
    <property type="project" value="TreeGrafter"/>
</dbReference>
<evidence type="ECO:0000313" key="4">
    <source>
        <dbReference type="Proteomes" id="UP001342314"/>
    </source>
</evidence>
<dbReference type="Proteomes" id="UP001342314">
    <property type="component" value="Unassembled WGS sequence"/>
</dbReference>
<dbReference type="GO" id="GO:0005739">
    <property type="term" value="C:mitochondrion"/>
    <property type="evidence" value="ECO:0007669"/>
    <property type="project" value="TreeGrafter"/>
</dbReference>
<comment type="caution">
    <text evidence="3">The sequence shown here is derived from an EMBL/GenBank/DDBJ whole genome shotgun (WGS) entry which is preliminary data.</text>
</comment>
<evidence type="ECO:0000259" key="2">
    <source>
        <dbReference type="Pfam" id="PF05347"/>
    </source>
</evidence>
<dbReference type="InterPro" id="IPR008011">
    <property type="entry name" value="Complex1_LYR_dom"/>
</dbReference>
<dbReference type="Pfam" id="PF05347">
    <property type="entry name" value="Complex1_LYR"/>
    <property type="match status" value="1"/>
</dbReference>
<name>A0AAV5GDJ2_9BASI</name>